<proteinExistence type="predicted"/>
<dbReference type="AlphaFoldDB" id="D2R744"/>
<dbReference type="Gene3D" id="3.90.1150.10">
    <property type="entry name" value="Aspartate Aminotransferase, domain 1"/>
    <property type="match status" value="1"/>
</dbReference>
<name>D2R744_PIRSD</name>
<dbReference type="InterPro" id="IPR015421">
    <property type="entry name" value="PyrdxlP-dep_Trfase_major"/>
</dbReference>
<evidence type="ECO:0000256" key="1">
    <source>
        <dbReference type="ARBA" id="ARBA00001933"/>
    </source>
</evidence>
<protein>
    <submittedName>
        <fullName evidence="5">Aminotransferase class I and II</fullName>
    </submittedName>
</protein>
<dbReference type="InterPro" id="IPR015424">
    <property type="entry name" value="PyrdxlP-dep_Trfase"/>
</dbReference>
<dbReference type="SUPFAM" id="SSF53383">
    <property type="entry name" value="PLP-dependent transferases"/>
    <property type="match status" value="1"/>
</dbReference>
<feature type="domain" description="Aminotransferase class I/classII large" evidence="4">
    <location>
        <begin position="51"/>
        <end position="402"/>
    </location>
</feature>
<dbReference type="GO" id="GO:0008483">
    <property type="term" value="F:transaminase activity"/>
    <property type="evidence" value="ECO:0007669"/>
    <property type="project" value="UniProtKB-KW"/>
</dbReference>
<evidence type="ECO:0000256" key="3">
    <source>
        <dbReference type="ARBA" id="ARBA00022679"/>
    </source>
</evidence>
<sequence>MSQSSNGVDSENQEPLKPFRIQLAERVQKLPQYVLAKVNALLHSKRKAGEDVIDLGMGNPSEPPHPMVIEKLAEAAHDPNNHGYSKANGIQNLRREVAGKYFKKFGVRLDPDTEVITTIGSKEGFSHMILATMGAGETAIIPAPYFPAHMYAIVMASGNVIALDVSDSEKFLKNVAYTCEQLYPKPKLLVVNYPHNPSSLTVEPEFYVDVVKIAKKYGLMVISDFAYADVAFDGYQPPSFLAAPGAKDVGVEFTTMSKGYNMAGWRVGFCCGNPEMVKALGIIKGYYDYGLFQAIQIASIVALRHTDAAVEAQSKLYQARRDIVLEGLRKQGWQVETPRAGMFVWAKYPEPWASQMSSVDFAMKLLEEANVAASPGTGFGPAGEGFLRMALVENENRLRQAIRQMGRVLDRGTKSSPEKQLS</sequence>
<evidence type="ECO:0000256" key="2">
    <source>
        <dbReference type="ARBA" id="ARBA00022576"/>
    </source>
</evidence>
<dbReference type="PANTHER" id="PTHR42832">
    <property type="entry name" value="AMINO ACID AMINOTRANSFERASE"/>
    <property type="match status" value="1"/>
</dbReference>
<dbReference type="InterPro" id="IPR015422">
    <property type="entry name" value="PyrdxlP-dep_Trfase_small"/>
</dbReference>
<reference evidence="5 6" key="1">
    <citation type="journal article" date="2009" name="Stand. Genomic Sci.">
        <title>Complete genome sequence of Pirellula staleyi type strain (ATCC 27377).</title>
        <authorList>
            <person name="Clum A."/>
            <person name="Tindall B.J."/>
            <person name="Sikorski J."/>
            <person name="Ivanova N."/>
            <person name="Mavrommatis K."/>
            <person name="Lucas S."/>
            <person name="Glavina del Rio T."/>
            <person name="Nolan M."/>
            <person name="Chen F."/>
            <person name="Tice H."/>
            <person name="Pitluck S."/>
            <person name="Cheng J.F."/>
            <person name="Chertkov O."/>
            <person name="Brettin T."/>
            <person name="Han C."/>
            <person name="Detter J.C."/>
            <person name="Kuske C."/>
            <person name="Bruce D."/>
            <person name="Goodwin L."/>
            <person name="Ovchinikova G."/>
            <person name="Pati A."/>
            <person name="Mikhailova N."/>
            <person name="Chen A."/>
            <person name="Palaniappan K."/>
            <person name="Land M."/>
            <person name="Hauser L."/>
            <person name="Chang Y.J."/>
            <person name="Jeffries C.D."/>
            <person name="Chain P."/>
            <person name="Rohde M."/>
            <person name="Goker M."/>
            <person name="Bristow J."/>
            <person name="Eisen J.A."/>
            <person name="Markowitz V."/>
            <person name="Hugenholtz P."/>
            <person name="Kyrpides N.C."/>
            <person name="Klenk H.P."/>
            <person name="Lapidus A."/>
        </authorList>
    </citation>
    <scope>NUCLEOTIDE SEQUENCE [LARGE SCALE GENOMIC DNA]</scope>
    <source>
        <strain evidence="6">ATCC 27377 / DSM 6068 / ICPB 4128</strain>
    </source>
</reference>
<dbReference type="OrthoDB" id="231967at2"/>
<organism evidence="5 6">
    <name type="scientific">Pirellula staleyi (strain ATCC 27377 / DSM 6068 / ICPB 4128)</name>
    <name type="common">Pirella staleyi</name>
    <dbReference type="NCBI Taxonomy" id="530564"/>
    <lineage>
        <taxon>Bacteria</taxon>
        <taxon>Pseudomonadati</taxon>
        <taxon>Planctomycetota</taxon>
        <taxon>Planctomycetia</taxon>
        <taxon>Pirellulales</taxon>
        <taxon>Pirellulaceae</taxon>
        <taxon>Pirellula</taxon>
    </lineage>
</organism>
<dbReference type="InterPro" id="IPR004839">
    <property type="entry name" value="Aminotransferase_I/II_large"/>
</dbReference>
<dbReference type="eggNOG" id="COG0436">
    <property type="taxonomic scope" value="Bacteria"/>
</dbReference>
<dbReference type="CDD" id="cd00609">
    <property type="entry name" value="AAT_like"/>
    <property type="match status" value="1"/>
</dbReference>
<evidence type="ECO:0000259" key="4">
    <source>
        <dbReference type="Pfam" id="PF00155"/>
    </source>
</evidence>
<dbReference type="PANTHER" id="PTHR42832:SF1">
    <property type="entry name" value="GLUTAMATE-PYRUVATE AMINOTRANSFERASE ALAC"/>
    <property type="match status" value="1"/>
</dbReference>
<dbReference type="Proteomes" id="UP000001887">
    <property type="component" value="Chromosome"/>
</dbReference>
<dbReference type="EMBL" id="CP001848">
    <property type="protein sequence ID" value="ADB19247.1"/>
    <property type="molecule type" value="Genomic_DNA"/>
</dbReference>
<gene>
    <name evidence="5" type="ordered locus">Psta_4605</name>
</gene>
<evidence type="ECO:0000313" key="5">
    <source>
        <dbReference type="EMBL" id="ADB19247.1"/>
    </source>
</evidence>
<dbReference type="GO" id="GO:0030170">
    <property type="term" value="F:pyridoxal phosphate binding"/>
    <property type="evidence" value="ECO:0007669"/>
    <property type="project" value="InterPro"/>
</dbReference>
<dbReference type="Gene3D" id="3.40.640.10">
    <property type="entry name" value="Type I PLP-dependent aspartate aminotransferase-like (Major domain)"/>
    <property type="match status" value="1"/>
</dbReference>
<keyword evidence="6" id="KW-1185">Reference proteome</keyword>
<dbReference type="HOGENOM" id="CLU_017584_4_5_0"/>
<dbReference type="STRING" id="530564.Psta_4605"/>
<keyword evidence="2 5" id="KW-0032">Aminotransferase</keyword>
<dbReference type="KEGG" id="psl:Psta_4605"/>
<keyword evidence="3 5" id="KW-0808">Transferase</keyword>
<evidence type="ECO:0000313" key="6">
    <source>
        <dbReference type="Proteomes" id="UP000001887"/>
    </source>
</evidence>
<accession>D2R744</accession>
<comment type="cofactor">
    <cofactor evidence="1">
        <name>pyridoxal 5'-phosphate</name>
        <dbReference type="ChEBI" id="CHEBI:597326"/>
    </cofactor>
</comment>
<dbReference type="Pfam" id="PF00155">
    <property type="entry name" value="Aminotran_1_2"/>
    <property type="match status" value="1"/>
</dbReference>
<dbReference type="InterPro" id="IPR050881">
    <property type="entry name" value="LL-DAP_aminotransferase"/>
</dbReference>